<proteinExistence type="predicted"/>
<sequence length="138" mass="16186">MLNIGENRNQVPILTSGANLGGAKLDPVRFNPRRREMMEDDTSDDEEINFEYVAHQGQERGCQNFHQHHRRDDEFELKMDIPTLSRDLDIKGEPEHAKEDAKLLKLILFKPILLIPFKKLWCDLPIDKLIHQLFKIQD</sequence>
<reference evidence="1 2" key="1">
    <citation type="journal article" date="2020" name="Mol. Plant">
        <title>The Chromosome-Based Rubber Tree Genome Provides New Insights into Spurge Genome Evolution and Rubber Biosynthesis.</title>
        <authorList>
            <person name="Liu J."/>
            <person name="Shi C."/>
            <person name="Shi C.C."/>
            <person name="Li W."/>
            <person name="Zhang Q.J."/>
            <person name="Zhang Y."/>
            <person name="Li K."/>
            <person name="Lu H.F."/>
            <person name="Shi C."/>
            <person name="Zhu S.T."/>
            <person name="Xiao Z.Y."/>
            <person name="Nan H."/>
            <person name="Yue Y."/>
            <person name="Zhu X.G."/>
            <person name="Wu Y."/>
            <person name="Hong X.N."/>
            <person name="Fan G.Y."/>
            <person name="Tong Y."/>
            <person name="Zhang D."/>
            <person name="Mao C.L."/>
            <person name="Liu Y.L."/>
            <person name="Hao S.J."/>
            <person name="Liu W.Q."/>
            <person name="Lv M.Q."/>
            <person name="Zhang H.B."/>
            <person name="Liu Y."/>
            <person name="Hu-Tang G.R."/>
            <person name="Wang J.P."/>
            <person name="Wang J.H."/>
            <person name="Sun Y.H."/>
            <person name="Ni S.B."/>
            <person name="Chen W.B."/>
            <person name="Zhang X.C."/>
            <person name="Jiao Y.N."/>
            <person name="Eichler E.E."/>
            <person name="Li G.H."/>
            <person name="Liu X."/>
            <person name="Gao L.Z."/>
        </authorList>
    </citation>
    <scope>NUCLEOTIDE SEQUENCE [LARGE SCALE GENOMIC DNA]</scope>
    <source>
        <strain evidence="2">cv. GT1</strain>
        <tissue evidence="1">Leaf</tissue>
    </source>
</reference>
<gene>
    <name evidence="1" type="ORF">GH714_040646</name>
</gene>
<evidence type="ECO:0000313" key="2">
    <source>
        <dbReference type="Proteomes" id="UP000467840"/>
    </source>
</evidence>
<keyword evidence="2" id="KW-1185">Reference proteome</keyword>
<dbReference type="AlphaFoldDB" id="A0A6A6MS84"/>
<dbReference type="Proteomes" id="UP000467840">
    <property type="component" value="Chromosome 15"/>
</dbReference>
<comment type="caution">
    <text evidence="1">The sequence shown here is derived from an EMBL/GenBank/DDBJ whole genome shotgun (WGS) entry which is preliminary data.</text>
</comment>
<protein>
    <submittedName>
        <fullName evidence="1">Uncharacterized protein</fullName>
    </submittedName>
</protein>
<organism evidence="1 2">
    <name type="scientific">Hevea brasiliensis</name>
    <name type="common">Para rubber tree</name>
    <name type="synonym">Siphonia brasiliensis</name>
    <dbReference type="NCBI Taxonomy" id="3981"/>
    <lineage>
        <taxon>Eukaryota</taxon>
        <taxon>Viridiplantae</taxon>
        <taxon>Streptophyta</taxon>
        <taxon>Embryophyta</taxon>
        <taxon>Tracheophyta</taxon>
        <taxon>Spermatophyta</taxon>
        <taxon>Magnoliopsida</taxon>
        <taxon>eudicotyledons</taxon>
        <taxon>Gunneridae</taxon>
        <taxon>Pentapetalae</taxon>
        <taxon>rosids</taxon>
        <taxon>fabids</taxon>
        <taxon>Malpighiales</taxon>
        <taxon>Euphorbiaceae</taxon>
        <taxon>Crotonoideae</taxon>
        <taxon>Micrandreae</taxon>
        <taxon>Hevea</taxon>
    </lineage>
</organism>
<accession>A0A6A6MS84</accession>
<name>A0A6A6MS84_HEVBR</name>
<dbReference type="EMBL" id="JAAGAX010000005">
    <property type="protein sequence ID" value="KAF2315877.1"/>
    <property type="molecule type" value="Genomic_DNA"/>
</dbReference>
<evidence type="ECO:0000313" key="1">
    <source>
        <dbReference type="EMBL" id="KAF2315877.1"/>
    </source>
</evidence>